<protein>
    <submittedName>
        <fullName evidence="2">Antitoxin protein of toxin-antitoxin system</fullName>
    </submittedName>
</protein>
<evidence type="ECO:0000256" key="1">
    <source>
        <dbReference type="SAM" id="MobiDB-lite"/>
    </source>
</evidence>
<name>A0A542XDU9_9MICO</name>
<keyword evidence="3" id="KW-1185">Reference proteome</keyword>
<sequence>MAIANLFNKLRGYAQKNPDKARQAIEKIEGVVDQKTGGKYRSQVDKASSTAADKLGIPRDQNRQPGQVPTPEGQTPGGQTPGGQVPPQTPPQQ</sequence>
<dbReference type="Pfam" id="PF14013">
    <property type="entry name" value="MT0933_antitox"/>
    <property type="match status" value="1"/>
</dbReference>
<evidence type="ECO:0000313" key="2">
    <source>
        <dbReference type="EMBL" id="TQL33995.1"/>
    </source>
</evidence>
<dbReference type="RefSeq" id="WP_211344579.1">
    <property type="nucleotide sequence ID" value="NZ_CAJTBP010000001.1"/>
</dbReference>
<dbReference type="InterPro" id="IPR028037">
    <property type="entry name" value="Antitoxin_Rv0909/MT0933"/>
</dbReference>
<reference evidence="2 3" key="1">
    <citation type="submission" date="2019-06" db="EMBL/GenBank/DDBJ databases">
        <title>Sequencing the genomes of 1000 actinobacteria strains.</title>
        <authorList>
            <person name="Klenk H.-P."/>
        </authorList>
    </citation>
    <scope>NUCLEOTIDE SEQUENCE [LARGE SCALE GENOMIC DNA]</scope>
    <source>
        <strain evidence="2 3">DSM 24617</strain>
    </source>
</reference>
<comment type="caution">
    <text evidence="2">The sequence shown here is derived from an EMBL/GenBank/DDBJ whole genome shotgun (WGS) entry which is preliminary data.</text>
</comment>
<feature type="compositionally biased region" description="Low complexity" evidence="1">
    <location>
        <begin position="64"/>
        <end position="74"/>
    </location>
</feature>
<organism evidence="2 3">
    <name type="scientific">Barrientosiimonas humi</name>
    <dbReference type="NCBI Taxonomy" id="999931"/>
    <lineage>
        <taxon>Bacteria</taxon>
        <taxon>Bacillati</taxon>
        <taxon>Actinomycetota</taxon>
        <taxon>Actinomycetes</taxon>
        <taxon>Micrococcales</taxon>
        <taxon>Dermacoccaceae</taxon>
        <taxon>Barrientosiimonas</taxon>
    </lineage>
</organism>
<gene>
    <name evidence="2" type="ORF">FB554_2152</name>
</gene>
<accession>A0A542XDU9</accession>
<evidence type="ECO:0000313" key="3">
    <source>
        <dbReference type="Proteomes" id="UP000318336"/>
    </source>
</evidence>
<feature type="region of interest" description="Disordered" evidence="1">
    <location>
        <begin position="38"/>
        <end position="93"/>
    </location>
</feature>
<dbReference type="AlphaFoldDB" id="A0A542XDU9"/>
<dbReference type="EMBL" id="VFOK01000001">
    <property type="protein sequence ID" value="TQL33995.1"/>
    <property type="molecule type" value="Genomic_DNA"/>
</dbReference>
<proteinExistence type="predicted"/>
<dbReference type="Proteomes" id="UP000318336">
    <property type="component" value="Unassembled WGS sequence"/>
</dbReference>